<dbReference type="OrthoDB" id="2985014at2759"/>
<comment type="subcellular location">
    <subcellularLocation>
        <location evidence="1">Membrane</location>
        <topology evidence="1">Multi-pass membrane protein</topology>
    </subcellularLocation>
</comment>
<dbReference type="AlphaFoldDB" id="A0A1R3R8G8"/>
<name>A0A1R3R8G8_ASPC5</name>
<dbReference type="Proteomes" id="UP000188318">
    <property type="component" value="Unassembled WGS sequence"/>
</dbReference>
<accession>A0A1R3R8G8</accession>
<protein>
    <submittedName>
        <fullName evidence="7">Uncharacterized protein</fullName>
    </submittedName>
</protein>
<reference evidence="8" key="1">
    <citation type="journal article" date="2017" name="Genome Biol.">
        <title>Comparative genomics reveals high biological diversity and specific adaptations in the industrially and medically important fungal genus Aspergillus.</title>
        <authorList>
            <person name="de Vries R.P."/>
            <person name="Riley R."/>
            <person name="Wiebenga A."/>
            <person name="Aguilar-Osorio G."/>
            <person name="Amillis S."/>
            <person name="Uchima C.A."/>
            <person name="Anderluh G."/>
            <person name="Asadollahi M."/>
            <person name="Askin M."/>
            <person name="Barry K."/>
            <person name="Battaglia E."/>
            <person name="Bayram O."/>
            <person name="Benocci T."/>
            <person name="Braus-Stromeyer S.A."/>
            <person name="Caldana C."/>
            <person name="Canovas D."/>
            <person name="Cerqueira G.C."/>
            <person name="Chen F."/>
            <person name="Chen W."/>
            <person name="Choi C."/>
            <person name="Clum A."/>
            <person name="Dos Santos R.A."/>
            <person name="Damasio A.R."/>
            <person name="Diallinas G."/>
            <person name="Emri T."/>
            <person name="Fekete E."/>
            <person name="Flipphi M."/>
            <person name="Freyberg S."/>
            <person name="Gallo A."/>
            <person name="Gournas C."/>
            <person name="Habgood R."/>
            <person name="Hainaut M."/>
            <person name="Harispe M.L."/>
            <person name="Henrissat B."/>
            <person name="Hilden K.S."/>
            <person name="Hope R."/>
            <person name="Hossain A."/>
            <person name="Karabika E."/>
            <person name="Karaffa L."/>
            <person name="Karanyi Z."/>
            <person name="Krasevec N."/>
            <person name="Kuo A."/>
            <person name="Kusch H."/>
            <person name="LaButti K."/>
            <person name="Lagendijk E.L."/>
            <person name="Lapidus A."/>
            <person name="Levasseur A."/>
            <person name="Lindquist E."/>
            <person name="Lipzen A."/>
            <person name="Logrieco A.F."/>
            <person name="MacCabe A."/>
            <person name="Maekelae M.R."/>
            <person name="Malavazi I."/>
            <person name="Melin P."/>
            <person name="Meyer V."/>
            <person name="Mielnichuk N."/>
            <person name="Miskei M."/>
            <person name="Molnar A.P."/>
            <person name="Mule G."/>
            <person name="Ngan C.Y."/>
            <person name="Orejas M."/>
            <person name="Orosz E."/>
            <person name="Ouedraogo J.P."/>
            <person name="Overkamp K.M."/>
            <person name="Park H.-S."/>
            <person name="Perrone G."/>
            <person name="Piumi F."/>
            <person name="Punt P.J."/>
            <person name="Ram A.F."/>
            <person name="Ramon A."/>
            <person name="Rauscher S."/>
            <person name="Record E."/>
            <person name="Riano-Pachon D.M."/>
            <person name="Robert V."/>
            <person name="Roehrig J."/>
            <person name="Ruller R."/>
            <person name="Salamov A."/>
            <person name="Salih N.S."/>
            <person name="Samson R.A."/>
            <person name="Sandor E."/>
            <person name="Sanguinetti M."/>
            <person name="Schuetze T."/>
            <person name="Sepcic K."/>
            <person name="Shelest E."/>
            <person name="Sherlock G."/>
            <person name="Sophianopoulou V."/>
            <person name="Squina F.M."/>
            <person name="Sun H."/>
            <person name="Susca A."/>
            <person name="Todd R.B."/>
            <person name="Tsang A."/>
            <person name="Unkles S.E."/>
            <person name="van de Wiele N."/>
            <person name="van Rossen-Uffink D."/>
            <person name="Oliveira J.V."/>
            <person name="Vesth T.C."/>
            <person name="Visser J."/>
            <person name="Yu J.-H."/>
            <person name="Zhou M."/>
            <person name="Andersen M.R."/>
            <person name="Archer D.B."/>
            <person name="Baker S.E."/>
            <person name="Benoit I."/>
            <person name="Brakhage A.A."/>
            <person name="Braus G.H."/>
            <person name="Fischer R."/>
            <person name="Frisvad J.C."/>
            <person name="Goldman G.H."/>
            <person name="Houbraken J."/>
            <person name="Oakley B."/>
            <person name="Pocsi I."/>
            <person name="Scazzocchio C."/>
            <person name="Seiboth B."/>
            <person name="vanKuyk P.A."/>
            <person name="Wortman J."/>
            <person name="Dyer P.S."/>
            <person name="Grigoriev I.V."/>
        </authorList>
    </citation>
    <scope>NUCLEOTIDE SEQUENCE [LARGE SCALE GENOMIC DNA]</scope>
    <source>
        <strain evidence="8">ITEM 5010</strain>
    </source>
</reference>
<dbReference type="VEuPathDB" id="FungiDB:ASPCADRAFT_518944"/>
<keyword evidence="4 6" id="KW-1133">Transmembrane helix</keyword>
<dbReference type="GO" id="GO:0016020">
    <property type="term" value="C:membrane"/>
    <property type="evidence" value="ECO:0007669"/>
    <property type="project" value="UniProtKB-SubCell"/>
</dbReference>
<feature type="transmembrane region" description="Helical" evidence="6">
    <location>
        <begin position="170"/>
        <end position="187"/>
    </location>
</feature>
<evidence type="ECO:0000256" key="6">
    <source>
        <dbReference type="SAM" id="Phobius"/>
    </source>
</evidence>
<evidence type="ECO:0000256" key="5">
    <source>
        <dbReference type="ARBA" id="ARBA00023136"/>
    </source>
</evidence>
<organism evidence="7 8">
    <name type="scientific">Aspergillus carbonarius (strain ITEM 5010)</name>
    <dbReference type="NCBI Taxonomy" id="602072"/>
    <lineage>
        <taxon>Eukaryota</taxon>
        <taxon>Fungi</taxon>
        <taxon>Dikarya</taxon>
        <taxon>Ascomycota</taxon>
        <taxon>Pezizomycotina</taxon>
        <taxon>Eurotiomycetes</taxon>
        <taxon>Eurotiomycetidae</taxon>
        <taxon>Eurotiales</taxon>
        <taxon>Aspergillaceae</taxon>
        <taxon>Aspergillus</taxon>
        <taxon>Aspergillus subgen. Circumdati</taxon>
    </lineage>
</organism>
<dbReference type="STRING" id="602072.A0A1R3R8G8"/>
<evidence type="ECO:0000256" key="3">
    <source>
        <dbReference type="ARBA" id="ARBA00022692"/>
    </source>
</evidence>
<feature type="transmembrane region" description="Helical" evidence="6">
    <location>
        <begin position="199"/>
        <end position="219"/>
    </location>
</feature>
<evidence type="ECO:0000256" key="2">
    <source>
        <dbReference type="ARBA" id="ARBA00022448"/>
    </source>
</evidence>
<gene>
    <name evidence="7" type="ORF">ASPCADRAFT_518944</name>
</gene>
<keyword evidence="8" id="KW-1185">Reference proteome</keyword>
<evidence type="ECO:0000256" key="4">
    <source>
        <dbReference type="ARBA" id="ARBA00022989"/>
    </source>
</evidence>
<dbReference type="EMBL" id="KV907514">
    <property type="protein sequence ID" value="OOF90769.1"/>
    <property type="molecule type" value="Genomic_DNA"/>
</dbReference>
<keyword evidence="3 6" id="KW-0812">Transmembrane</keyword>
<feature type="transmembrane region" description="Helical" evidence="6">
    <location>
        <begin position="245"/>
        <end position="263"/>
    </location>
</feature>
<keyword evidence="2" id="KW-0813">Transport</keyword>
<evidence type="ECO:0000313" key="8">
    <source>
        <dbReference type="Proteomes" id="UP000188318"/>
    </source>
</evidence>
<evidence type="ECO:0000313" key="7">
    <source>
        <dbReference type="EMBL" id="OOF90769.1"/>
    </source>
</evidence>
<dbReference type="PANTHER" id="PTHR43791">
    <property type="entry name" value="PERMEASE-RELATED"/>
    <property type="match status" value="1"/>
</dbReference>
<keyword evidence="5 6" id="KW-0472">Membrane</keyword>
<dbReference type="OMA" id="WIGNTHA"/>
<dbReference type="GO" id="GO:0022857">
    <property type="term" value="F:transmembrane transporter activity"/>
    <property type="evidence" value="ECO:0007669"/>
    <property type="project" value="TreeGrafter"/>
</dbReference>
<proteinExistence type="predicted"/>
<evidence type="ECO:0000256" key="1">
    <source>
        <dbReference type="ARBA" id="ARBA00004141"/>
    </source>
</evidence>
<dbReference type="PANTHER" id="PTHR43791:SF36">
    <property type="entry name" value="TRANSPORTER, PUTATIVE (AFU_ORTHOLOGUE AFUA_6G08340)-RELATED"/>
    <property type="match status" value="1"/>
</dbReference>
<sequence length="283" mass="31253">MPLAFGLCSLSFIDRSNIENTKIAGMKDDIDLSGRRYDWLATAFYGLRAMYGHEVPLYLSYLIPRQRLGLSTGISLSGAASANEYGSALATARFFSEREQDIAFALSLRHLRGRETNGLQLKQIMGYLLDHTTLMYFGCKVCFASLPQFTLTIMSQMGAFTSFHPNGLSAPPYVLCWIAIVACAILSRSPTQATVAARYLGLFLATQLFVFVTLSLTWIGNTHATDSKRAGTIIFHNSDKRYYRIRMWISCCACLIVVVMGRCQMLVMAGEPASGQGVAAEWG</sequence>